<comment type="caution">
    <text evidence="2">The sequence shown here is derived from an EMBL/GenBank/DDBJ whole genome shotgun (WGS) entry which is preliminary data.</text>
</comment>
<dbReference type="InterPro" id="IPR043128">
    <property type="entry name" value="Rev_trsase/Diguanyl_cyclase"/>
</dbReference>
<dbReference type="EMBL" id="JAMSHJ010000002">
    <property type="protein sequence ID" value="KAI5438244.1"/>
    <property type="molecule type" value="Genomic_DNA"/>
</dbReference>
<dbReference type="Proteomes" id="UP001058974">
    <property type="component" value="Chromosome 2"/>
</dbReference>
<evidence type="ECO:0000313" key="3">
    <source>
        <dbReference type="Proteomes" id="UP001058974"/>
    </source>
</evidence>
<dbReference type="InterPro" id="IPR041577">
    <property type="entry name" value="RT_RNaseH_2"/>
</dbReference>
<dbReference type="Gramene" id="Psat02G0411400-T1">
    <property type="protein sequence ID" value="KAI5438244.1"/>
    <property type="gene ID" value="KIW84_024114"/>
</dbReference>
<dbReference type="InterPro" id="IPR043502">
    <property type="entry name" value="DNA/RNA_pol_sf"/>
</dbReference>
<protein>
    <recommendedName>
        <fullName evidence="1">Reverse transcriptase/retrotransposon-derived protein RNase H-like domain-containing protein</fullName>
    </recommendedName>
</protein>
<sequence>MIRSFLEKLNAVASLVYLKVTYHDREGKPITISATLEEANQIKELILKDILALLRKKAKFEWTPDYEDWFEYLKKTLSTSPVLTRSLLSEKLYLYLAVTEEAMSVVLMRESDFSQNYVYFISKDLKEEEK</sequence>
<dbReference type="Gene3D" id="3.30.70.270">
    <property type="match status" value="1"/>
</dbReference>
<accession>A0A9D4YGT9</accession>
<proteinExistence type="predicted"/>
<organism evidence="2 3">
    <name type="scientific">Pisum sativum</name>
    <name type="common">Garden pea</name>
    <name type="synonym">Lathyrus oleraceus</name>
    <dbReference type="NCBI Taxonomy" id="3888"/>
    <lineage>
        <taxon>Eukaryota</taxon>
        <taxon>Viridiplantae</taxon>
        <taxon>Streptophyta</taxon>
        <taxon>Embryophyta</taxon>
        <taxon>Tracheophyta</taxon>
        <taxon>Spermatophyta</taxon>
        <taxon>Magnoliopsida</taxon>
        <taxon>eudicotyledons</taxon>
        <taxon>Gunneridae</taxon>
        <taxon>Pentapetalae</taxon>
        <taxon>rosids</taxon>
        <taxon>fabids</taxon>
        <taxon>Fabales</taxon>
        <taxon>Fabaceae</taxon>
        <taxon>Papilionoideae</taxon>
        <taxon>50 kb inversion clade</taxon>
        <taxon>NPAAA clade</taxon>
        <taxon>Hologalegina</taxon>
        <taxon>IRL clade</taxon>
        <taxon>Fabeae</taxon>
        <taxon>Lathyrus</taxon>
    </lineage>
</organism>
<dbReference type="Pfam" id="PF17919">
    <property type="entry name" value="RT_RNaseH_2"/>
    <property type="match status" value="1"/>
</dbReference>
<evidence type="ECO:0000313" key="2">
    <source>
        <dbReference type="EMBL" id="KAI5438244.1"/>
    </source>
</evidence>
<evidence type="ECO:0000259" key="1">
    <source>
        <dbReference type="Pfam" id="PF17919"/>
    </source>
</evidence>
<dbReference type="AlphaFoldDB" id="A0A9D4YGT9"/>
<keyword evidence="3" id="KW-1185">Reference proteome</keyword>
<reference evidence="2 3" key="1">
    <citation type="journal article" date="2022" name="Nat. Genet.">
        <title>Improved pea reference genome and pan-genome highlight genomic features and evolutionary characteristics.</title>
        <authorList>
            <person name="Yang T."/>
            <person name="Liu R."/>
            <person name="Luo Y."/>
            <person name="Hu S."/>
            <person name="Wang D."/>
            <person name="Wang C."/>
            <person name="Pandey M.K."/>
            <person name="Ge S."/>
            <person name="Xu Q."/>
            <person name="Li N."/>
            <person name="Li G."/>
            <person name="Huang Y."/>
            <person name="Saxena R.K."/>
            <person name="Ji Y."/>
            <person name="Li M."/>
            <person name="Yan X."/>
            <person name="He Y."/>
            <person name="Liu Y."/>
            <person name="Wang X."/>
            <person name="Xiang C."/>
            <person name="Varshney R.K."/>
            <person name="Ding H."/>
            <person name="Gao S."/>
            <person name="Zong X."/>
        </authorList>
    </citation>
    <scope>NUCLEOTIDE SEQUENCE [LARGE SCALE GENOMIC DNA]</scope>
    <source>
        <strain evidence="2 3">cv. Zhongwan 6</strain>
    </source>
</reference>
<gene>
    <name evidence="2" type="ORF">KIW84_024114</name>
</gene>
<feature type="domain" description="Reverse transcriptase/retrotransposon-derived protein RNase H-like" evidence="1">
    <location>
        <begin position="62"/>
        <end position="130"/>
    </location>
</feature>
<dbReference type="SUPFAM" id="SSF56672">
    <property type="entry name" value="DNA/RNA polymerases"/>
    <property type="match status" value="1"/>
</dbReference>
<name>A0A9D4YGT9_PEA</name>